<gene>
    <name evidence="2" type="ORF">CEXT_118001</name>
</gene>
<dbReference type="AlphaFoldDB" id="A0AAV4XV75"/>
<evidence type="ECO:0000313" key="2">
    <source>
        <dbReference type="EMBL" id="GIY98951.1"/>
    </source>
</evidence>
<keyword evidence="3" id="KW-1185">Reference proteome</keyword>
<dbReference type="EMBL" id="BPLR01000991">
    <property type="protein sequence ID" value="GIY98951.1"/>
    <property type="molecule type" value="Genomic_DNA"/>
</dbReference>
<evidence type="ECO:0000256" key="1">
    <source>
        <dbReference type="SAM" id="MobiDB-lite"/>
    </source>
</evidence>
<accession>A0AAV4XV75</accession>
<protein>
    <submittedName>
        <fullName evidence="2">Uncharacterized protein</fullName>
    </submittedName>
</protein>
<comment type="caution">
    <text evidence="2">The sequence shown here is derived from an EMBL/GenBank/DDBJ whole genome shotgun (WGS) entry which is preliminary data.</text>
</comment>
<organism evidence="2 3">
    <name type="scientific">Caerostris extrusa</name>
    <name type="common">Bark spider</name>
    <name type="synonym">Caerostris bankana</name>
    <dbReference type="NCBI Taxonomy" id="172846"/>
    <lineage>
        <taxon>Eukaryota</taxon>
        <taxon>Metazoa</taxon>
        <taxon>Ecdysozoa</taxon>
        <taxon>Arthropoda</taxon>
        <taxon>Chelicerata</taxon>
        <taxon>Arachnida</taxon>
        <taxon>Araneae</taxon>
        <taxon>Araneomorphae</taxon>
        <taxon>Entelegynae</taxon>
        <taxon>Araneoidea</taxon>
        <taxon>Araneidae</taxon>
        <taxon>Caerostris</taxon>
    </lineage>
</organism>
<name>A0AAV4XV75_CAEEX</name>
<dbReference type="Proteomes" id="UP001054945">
    <property type="component" value="Unassembled WGS sequence"/>
</dbReference>
<reference evidence="2 3" key="1">
    <citation type="submission" date="2021-06" db="EMBL/GenBank/DDBJ databases">
        <title>Caerostris extrusa draft genome.</title>
        <authorList>
            <person name="Kono N."/>
            <person name="Arakawa K."/>
        </authorList>
    </citation>
    <scope>NUCLEOTIDE SEQUENCE [LARGE SCALE GENOMIC DNA]</scope>
</reference>
<proteinExistence type="predicted"/>
<feature type="region of interest" description="Disordered" evidence="1">
    <location>
        <begin position="69"/>
        <end position="88"/>
    </location>
</feature>
<sequence length="88" mass="9909">MIVAAIATPTQKTRISPALEYPYSGAGRTTVFFALIEGPDWILIFMENHKTILARMLFITEKTNEIPPTRNMPIRCAHQGSSRGEYPE</sequence>
<evidence type="ECO:0000313" key="3">
    <source>
        <dbReference type="Proteomes" id="UP001054945"/>
    </source>
</evidence>